<reference evidence="6 7" key="1">
    <citation type="submission" date="2024-05" db="EMBL/GenBank/DDBJ databases">
        <title>Genome sequencing and assembly of Indian major carp, Cirrhinus mrigala (Hamilton, 1822).</title>
        <authorList>
            <person name="Mohindra V."/>
            <person name="Chowdhury L.M."/>
            <person name="Lal K."/>
            <person name="Jena J.K."/>
        </authorList>
    </citation>
    <scope>NUCLEOTIDE SEQUENCE [LARGE SCALE GENOMIC DNA]</scope>
    <source>
        <strain evidence="6">CM1030</strain>
        <tissue evidence="6">Blood</tissue>
    </source>
</reference>
<protein>
    <submittedName>
        <fullName evidence="6">Uncharacterized protein</fullName>
    </submittedName>
</protein>
<comment type="similarity">
    <text evidence="2">Belongs to the ZIP transporter (TC 2.A.5) family.</text>
</comment>
<evidence type="ECO:0000313" key="6">
    <source>
        <dbReference type="EMBL" id="KAL0167032.1"/>
    </source>
</evidence>
<dbReference type="Proteomes" id="UP001529510">
    <property type="component" value="Unassembled WGS sequence"/>
</dbReference>
<evidence type="ECO:0000256" key="2">
    <source>
        <dbReference type="ARBA" id="ARBA00006939"/>
    </source>
</evidence>
<dbReference type="PANTHER" id="PTHR12191">
    <property type="entry name" value="SOLUTE CARRIER FAMILY 39"/>
    <property type="match status" value="1"/>
</dbReference>
<evidence type="ECO:0000256" key="5">
    <source>
        <dbReference type="ARBA" id="ARBA00023136"/>
    </source>
</evidence>
<keyword evidence="7" id="KW-1185">Reference proteome</keyword>
<evidence type="ECO:0000256" key="1">
    <source>
        <dbReference type="ARBA" id="ARBA00004141"/>
    </source>
</evidence>
<comment type="subcellular location">
    <subcellularLocation>
        <location evidence="1">Membrane</location>
        <topology evidence="1">Multi-pass membrane protein</topology>
    </subcellularLocation>
</comment>
<dbReference type="GO" id="GO:0016020">
    <property type="term" value="C:membrane"/>
    <property type="evidence" value="ECO:0007669"/>
    <property type="project" value="UniProtKB-SubCell"/>
</dbReference>
<name>A0ABD0NZ41_CIRMR</name>
<keyword evidence="5" id="KW-0472">Membrane</keyword>
<dbReference type="PANTHER" id="PTHR12191:SF21">
    <property type="entry name" value="ZINC TRANSPORTER ZIP4"/>
    <property type="match status" value="1"/>
</dbReference>
<sequence>QRLLPYMITIGDGIHNFADGLAIGAAFSISWRSGLATSLAVLCHELPHEL</sequence>
<keyword evidence="3" id="KW-0812">Transmembrane</keyword>
<gene>
    <name evidence="6" type="ORF">M9458_038876</name>
</gene>
<feature type="non-terminal residue" evidence="6">
    <location>
        <position position="1"/>
    </location>
</feature>
<dbReference type="AlphaFoldDB" id="A0ABD0NZ41"/>
<evidence type="ECO:0000256" key="4">
    <source>
        <dbReference type="ARBA" id="ARBA00022989"/>
    </source>
</evidence>
<keyword evidence="4" id="KW-1133">Transmembrane helix</keyword>
<dbReference type="Pfam" id="PF02535">
    <property type="entry name" value="Zip"/>
    <property type="match status" value="1"/>
</dbReference>
<dbReference type="InterPro" id="IPR003689">
    <property type="entry name" value="ZIP"/>
</dbReference>
<evidence type="ECO:0000256" key="3">
    <source>
        <dbReference type="ARBA" id="ARBA00022692"/>
    </source>
</evidence>
<organism evidence="6 7">
    <name type="scientific">Cirrhinus mrigala</name>
    <name type="common">Mrigala</name>
    <dbReference type="NCBI Taxonomy" id="683832"/>
    <lineage>
        <taxon>Eukaryota</taxon>
        <taxon>Metazoa</taxon>
        <taxon>Chordata</taxon>
        <taxon>Craniata</taxon>
        <taxon>Vertebrata</taxon>
        <taxon>Euteleostomi</taxon>
        <taxon>Actinopterygii</taxon>
        <taxon>Neopterygii</taxon>
        <taxon>Teleostei</taxon>
        <taxon>Ostariophysi</taxon>
        <taxon>Cypriniformes</taxon>
        <taxon>Cyprinidae</taxon>
        <taxon>Labeoninae</taxon>
        <taxon>Labeonini</taxon>
        <taxon>Cirrhinus</taxon>
    </lineage>
</organism>
<comment type="caution">
    <text evidence="6">The sequence shown here is derived from an EMBL/GenBank/DDBJ whole genome shotgun (WGS) entry which is preliminary data.</text>
</comment>
<proteinExistence type="inferred from homology"/>
<evidence type="ECO:0000313" key="7">
    <source>
        <dbReference type="Proteomes" id="UP001529510"/>
    </source>
</evidence>
<dbReference type="InterPro" id="IPR050799">
    <property type="entry name" value="ZIP_Transporter"/>
</dbReference>
<accession>A0ABD0NZ41</accession>
<feature type="non-terminal residue" evidence="6">
    <location>
        <position position="50"/>
    </location>
</feature>
<dbReference type="EMBL" id="JAMKFB020000019">
    <property type="protein sequence ID" value="KAL0167032.1"/>
    <property type="molecule type" value="Genomic_DNA"/>
</dbReference>